<dbReference type="NCBIfam" id="TIGR00536">
    <property type="entry name" value="hemK_fam"/>
    <property type="match status" value="1"/>
</dbReference>
<keyword evidence="3 5" id="KW-0949">S-adenosyl-L-methionine</keyword>
<feature type="domain" description="Methyltransferase small" evidence="6">
    <location>
        <begin position="118"/>
        <end position="201"/>
    </location>
</feature>
<feature type="binding site" evidence="5">
    <location>
        <begin position="193"/>
        <end position="196"/>
    </location>
    <ligand>
        <name>substrate</name>
    </ligand>
</feature>
<dbReference type="InterPro" id="IPR050320">
    <property type="entry name" value="N5-glutamine_MTase"/>
</dbReference>
<comment type="similarity">
    <text evidence="5">Belongs to the protein N5-glutamine methyltransferase family. PrmC subfamily.</text>
</comment>
<dbReference type="PANTHER" id="PTHR18895">
    <property type="entry name" value="HEMK METHYLTRANSFERASE"/>
    <property type="match status" value="1"/>
</dbReference>
<feature type="binding site" evidence="5">
    <location>
        <position position="193"/>
    </location>
    <ligand>
        <name>S-adenosyl-L-methionine</name>
        <dbReference type="ChEBI" id="CHEBI:59789"/>
    </ligand>
</feature>
<dbReference type="GO" id="GO:0003676">
    <property type="term" value="F:nucleic acid binding"/>
    <property type="evidence" value="ECO:0007669"/>
    <property type="project" value="InterPro"/>
</dbReference>
<dbReference type="EC" id="2.1.1.297" evidence="5"/>
<accession>A0A6J4L264</accession>
<reference evidence="8" key="1">
    <citation type="submission" date="2020-02" db="EMBL/GenBank/DDBJ databases">
        <authorList>
            <person name="Meier V. D."/>
        </authorList>
    </citation>
    <scope>NUCLEOTIDE SEQUENCE</scope>
    <source>
        <strain evidence="8">AVDCRST_MAG07</strain>
    </source>
</reference>
<comment type="function">
    <text evidence="5">Methylates the class 1 translation termination release factors RF1/PrfA and RF2/PrfB on the glutamine residue of the universally conserved GGQ motif.</text>
</comment>
<evidence type="ECO:0000256" key="2">
    <source>
        <dbReference type="ARBA" id="ARBA00022679"/>
    </source>
</evidence>
<feature type="binding site" evidence="5">
    <location>
        <position position="145"/>
    </location>
    <ligand>
        <name>S-adenosyl-L-methionine</name>
        <dbReference type="ChEBI" id="CHEBI:59789"/>
    </ligand>
</feature>
<evidence type="ECO:0000256" key="4">
    <source>
        <dbReference type="ARBA" id="ARBA00048391"/>
    </source>
</evidence>
<dbReference type="SUPFAM" id="SSF53335">
    <property type="entry name" value="S-adenosyl-L-methionine-dependent methyltransferases"/>
    <property type="match status" value="1"/>
</dbReference>
<dbReference type="InterPro" id="IPR019874">
    <property type="entry name" value="RF_methyltr_PrmC"/>
</dbReference>
<dbReference type="Gene3D" id="3.40.50.150">
    <property type="entry name" value="Vaccinia Virus protein VP39"/>
    <property type="match status" value="1"/>
</dbReference>
<proteinExistence type="inferred from homology"/>
<dbReference type="HAMAP" id="MF_02126">
    <property type="entry name" value="RF_methyltr_PrmC"/>
    <property type="match status" value="1"/>
</dbReference>
<dbReference type="InterPro" id="IPR002052">
    <property type="entry name" value="DNA_methylase_N6_adenine_CS"/>
</dbReference>
<dbReference type="NCBIfam" id="TIGR03534">
    <property type="entry name" value="RF_mod_PrmC"/>
    <property type="match status" value="1"/>
</dbReference>
<dbReference type="PROSITE" id="PS00092">
    <property type="entry name" value="N6_MTASE"/>
    <property type="match status" value="1"/>
</dbReference>
<evidence type="ECO:0000313" key="8">
    <source>
        <dbReference type="EMBL" id="CAA9317398.1"/>
    </source>
</evidence>
<dbReference type="PANTHER" id="PTHR18895:SF74">
    <property type="entry name" value="MTRF1L RELEASE FACTOR GLUTAMINE METHYLTRANSFERASE"/>
    <property type="match status" value="1"/>
</dbReference>
<dbReference type="AlphaFoldDB" id="A0A6J4L264"/>
<dbReference type="InterPro" id="IPR007848">
    <property type="entry name" value="Small_mtfrase_dom"/>
</dbReference>
<dbReference type="Pfam" id="PF05175">
    <property type="entry name" value="MTS"/>
    <property type="match status" value="1"/>
</dbReference>
<organism evidence="8">
    <name type="scientific">uncultured Frankineae bacterium</name>
    <dbReference type="NCBI Taxonomy" id="437475"/>
    <lineage>
        <taxon>Bacteria</taxon>
        <taxon>Bacillati</taxon>
        <taxon>Actinomycetota</taxon>
        <taxon>Actinomycetes</taxon>
        <taxon>Frankiales</taxon>
        <taxon>environmental samples</taxon>
    </lineage>
</organism>
<dbReference type="InterPro" id="IPR029063">
    <property type="entry name" value="SAM-dependent_MTases_sf"/>
</dbReference>
<keyword evidence="1 5" id="KW-0489">Methyltransferase</keyword>
<evidence type="ECO:0000259" key="6">
    <source>
        <dbReference type="Pfam" id="PF05175"/>
    </source>
</evidence>
<comment type="caution">
    <text evidence="5">Lacks conserved residue(s) required for the propagation of feature annotation.</text>
</comment>
<protein>
    <recommendedName>
        <fullName evidence="5">Release factor glutamine methyltransferase</fullName>
        <shortName evidence="5">RF MTase</shortName>
        <ecNumber evidence="5">2.1.1.297</ecNumber>
    </recommendedName>
    <alternativeName>
        <fullName evidence="5">N5-glutamine methyltransferase PrmC</fullName>
    </alternativeName>
    <alternativeName>
        <fullName evidence="5">Protein-(glutamine-N5) MTase PrmC</fullName>
    </alternativeName>
    <alternativeName>
        <fullName evidence="5">Protein-glutamine N-methyltransferase PrmC</fullName>
    </alternativeName>
</protein>
<feature type="domain" description="Release factor glutamine methyltransferase N-terminal" evidence="7">
    <location>
        <begin position="7"/>
        <end position="75"/>
    </location>
</feature>
<evidence type="ECO:0000256" key="3">
    <source>
        <dbReference type="ARBA" id="ARBA00022691"/>
    </source>
</evidence>
<comment type="catalytic activity">
    <reaction evidence="4 5">
        <text>L-glutaminyl-[peptide chain release factor] + S-adenosyl-L-methionine = N(5)-methyl-L-glutaminyl-[peptide chain release factor] + S-adenosyl-L-homocysteine + H(+)</text>
        <dbReference type="Rhea" id="RHEA:42896"/>
        <dbReference type="Rhea" id="RHEA-COMP:10271"/>
        <dbReference type="Rhea" id="RHEA-COMP:10272"/>
        <dbReference type="ChEBI" id="CHEBI:15378"/>
        <dbReference type="ChEBI" id="CHEBI:30011"/>
        <dbReference type="ChEBI" id="CHEBI:57856"/>
        <dbReference type="ChEBI" id="CHEBI:59789"/>
        <dbReference type="ChEBI" id="CHEBI:61891"/>
        <dbReference type="EC" id="2.1.1.297"/>
    </reaction>
</comment>
<keyword evidence="2 5" id="KW-0808">Transferase</keyword>
<evidence type="ECO:0000256" key="5">
    <source>
        <dbReference type="HAMAP-Rule" id="MF_02126"/>
    </source>
</evidence>
<dbReference type="GO" id="GO:0102559">
    <property type="term" value="F:peptide chain release factor N(5)-glutamine methyltransferase activity"/>
    <property type="evidence" value="ECO:0007669"/>
    <property type="project" value="UniProtKB-EC"/>
</dbReference>
<name>A0A6J4L264_9ACTN</name>
<dbReference type="Pfam" id="PF17827">
    <property type="entry name" value="PrmC_N"/>
    <property type="match status" value="1"/>
</dbReference>
<sequence>MSALRTAVRTATARLAEAGVGSPEHDARALAVHVLGLDRPSDLLMVDDLRPEQATAYDRLVARRAQRVPLQHLTGTVGFRTITLEVGPGVFVPRPETESVVQWAVDAVRQRGWTAPLCVDLCTGSGTIAFALAAELPGATVHAVERDPDALAWTRRNAAARVAAGDPEVQLHLGSAEDALPGFDGRLDLVISNPPYVATTEAHIPDPEVVDHDPGIALWAGEDGLDVVRLVEQAARRLLRPGGLVVVEHSDRQGRSAPEVFTQADGWSEVQDHRDLAGRDRFVTARWTGAA</sequence>
<dbReference type="InterPro" id="IPR040758">
    <property type="entry name" value="PrmC_N"/>
</dbReference>
<dbReference type="Gene3D" id="1.10.8.10">
    <property type="entry name" value="DNA helicase RuvA subunit, C-terminal domain"/>
    <property type="match status" value="1"/>
</dbReference>
<dbReference type="CDD" id="cd02440">
    <property type="entry name" value="AdoMet_MTases"/>
    <property type="match status" value="1"/>
</dbReference>
<dbReference type="InterPro" id="IPR004556">
    <property type="entry name" value="HemK-like"/>
</dbReference>
<evidence type="ECO:0000256" key="1">
    <source>
        <dbReference type="ARBA" id="ARBA00022603"/>
    </source>
</evidence>
<dbReference type="EMBL" id="CADCUB010000052">
    <property type="protein sequence ID" value="CAA9317398.1"/>
    <property type="molecule type" value="Genomic_DNA"/>
</dbReference>
<dbReference type="GO" id="GO:0032259">
    <property type="term" value="P:methylation"/>
    <property type="evidence" value="ECO:0007669"/>
    <property type="project" value="UniProtKB-KW"/>
</dbReference>
<gene>
    <name evidence="5" type="primary">prmC</name>
    <name evidence="8" type="ORF">AVDCRST_MAG07-1557</name>
</gene>
<evidence type="ECO:0000259" key="7">
    <source>
        <dbReference type="Pfam" id="PF17827"/>
    </source>
</evidence>